<dbReference type="GO" id="GO:0015937">
    <property type="term" value="P:coenzyme A biosynthetic process"/>
    <property type="evidence" value="ECO:0007669"/>
    <property type="project" value="UniProtKB-UniRule"/>
</dbReference>
<dbReference type="EMBL" id="QFGG01000009">
    <property type="protein sequence ID" value="TID41275.1"/>
    <property type="molecule type" value="Genomic_DNA"/>
</dbReference>
<proteinExistence type="inferred from homology"/>
<comment type="subcellular location">
    <subcellularLocation>
        <location evidence="5">Cytoplasm</location>
    </subcellularLocation>
</comment>
<dbReference type="AlphaFoldDB" id="A0AB38N4L9"/>
<dbReference type="EMBL" id="QCXM01000018">
    <property type="protein sequence ID" value="PUT45023.1"/>
    <property type="molecule type" value="Genomic_DNA"/>
</dbReference>
<name>A0AB38N4L9_9GAMM</name>
<evidence type="ECO:0000313" key="9">
    <source>
        <dbReference type="Proteomes" id="UP000251035"/>
    </source>
</evidence>
<dbReference type="HAMAP" id="MF_00376">
    <property type="entry name" value="Dephospho_CoA_kinase"/>
    <property type="match status" value="1"/>
</dbReference>
<dbReference type="PROSITE" id="PS51219">
    <property type="entry name" value="DPCK"/>
    <property type="match status" value="1"/>
</dbReference>
<gene>
    <name evidence="5" type="primary">coaE</name>
    <name evidence="7" type="ORF">DB745_13520</name>
    <name evidence="8" type="ORF">DIZ81_10195</name>
</gene>
<organism evidence="8 10">
    <name type="scientific">Legionella taurinensis</name>
    <dbReference type="NCBI Taxonomy" id="70611"/>
    <lineage>
        <taxon>Bacteria</taxon>
        <taxon>Pseudomonadati</taxon>
        <taxon>Pseudomonadota</taxon>
        <taxon>Gammaproteobacteria</taxon>
        <taxon>Legionellales</taxon>
        <taxon>Legionellaceae</taxon>
        <taxon>Legionella</taxon>
    </lineage>
</organism>
<evidence type="ECO:0000313" key="8">
    <source>
        <dbReference type="EMBL" id="TID41275.1"/>
    </source>
</evidence>
<dbReference type="Proteomes" id="UP000306421">
    <property type="component" value="Unassembled WGS sequence"/>
</dbReference>
<sequence>MYCVGLTGNIASGKSSAIRCFKSLGIPVVIADDIAREVTAPGQPALRAIQQHFGDAMLHQGHLNRSKLRQLIFKQPEERQWLESLLHPLIRRQIEMRVTSFKAPYCVIEIPLLLDRSHYPYLNRILVILSESERLIERVMARDQHTREEALAILAAQPDEAARRAIADDLVINEGSLADFEQRIYDLHEKYLFLANPPLNSSQ</sequence>
<comment type="function">
    <text evidence="5">Catalyzes the phosphorylation of the 3'-hydroxyl group of dephosphocoenzyme A to form coenzyme A.</text>
</comment>
<dbReference type="SUPFAM" id="SSF52540">
    <property type="entry name" value="P-loop containing nucleoside triphosphate hydrolases"/>
    <property type="match status" value="1"/>
</dbReference>
<comment type="catalytic activity">
    <reaction evidence="5">
        <text>3'-dephospho-CoA + ATP = ADP + CoA + H(+)</text>
        <dbReference type="Rhea" id="RHEA:18245"/>
        <dbReference type="ChEBI" id="CHEBI:15378"/>
        <dbReference type="ChEBI" id="CHEBI:30616"/>
        <dbReference type="ChEBI" id="CHEBI:57287"/>
        <dbReference type="ChEBI" id="CHEBI:57328"/>
        <dbReference type="ChEBI" id="CHEBI:456216"/>
        <dbReference type="EC" id="2.7.1.24"/>
    </reaction>
</comment>
<keyword evidence="2 5" id="KW-0547">Nucleotide-binding</keyword>
<dbReference type="GO" id="GO:0005524">
    <property type="term" value="F:ATP binding"/>
    <property type="evidence" value="ECO:0007669"/>
    <property type="project" value="UniProtKB-UniRule"/>
</dbReference>
<evidence type="ECO:0000313" key="7">
    <source>
        <dbReference type="EMBL" id="PUT45023.1"/>
    </source>
</evidence>
<reference evidence="7 9" key="1">
    <citation type="submission" date="2018-04" db="EMBL/GenBank/DDBJ databases">
        <title>Whole genome sequence comparison of clinical and drinking water Legionella pneumophila isolates associated with the Flint Water Crisis.</title>
        <authorList>
            <person name="Garner E."/>
            <person name="Brown C."/>
            <person name="Schwake O."/>
            <person name="Coil D."/>
            <person name="Jospin G."/>
            <person name="Eisen J."/>
            <person name="Edwards M."/>
            <person name="Pruden A."/>
        </authorList>
    </citation>
    <scope>NUCLEOTIDE SEQUENCE [LARGE SCALE GENOMIC DNA]</scope>
    <source>
        <strain evidence="7 9">Genessee03</strain>
    </source>
</reference>
<dbReference type="InterPro" id="IPR027417">
    <property type="entry name" value="P-loop_NTPase"/>
</dbReference>
<dbReference type="PANTHER" id="PTHR10695:SF46">
    <property type="entry name" value="BIFUNCTIONAL COENZYME A SYNTHASE-RELATED"/>
    <property type="match status" value="1"/>
</dbReference>
<keyword evidence="4 5" id="KW-0173">Coenzyme A biosynthesis</keyword>
<feature type="binding site" evidence="5">
    <location>
        <begin position="11"/>
        <end position="16"/>
    </location>
    <ligand>
        <name>ATP</name>
        <dbReference type="ChEBI" id="CHEBI:30616"/>
    </ligand>
</feature>
<keyword evidence="5 8" id="KW-0418">Kinase</keyword>
<evidence type="ECO:0000256" key="5">
    <source>
        <dbReference type="HAMAP-Rule" id="MF_00376"/>
    </source>
</evidence>
<dbReference type="Proteomes" id="UP000251035">
    <property type="component" value="Unassembled WGS sequence"/>
</dbReference>
<dbReference type="CDD" id="cd02022">
    <property type="entry name" value="DPCK"/>
    <property type="match status" value="1"/>
</dbReference>
<dbReference type="InterPro" id="IPR001977">
    <property type="entry name" value="Depp_CoAkinase"/>
</dbReference>
<evidence type="ECO:0000313" key="10">
    <source>
        <dbReference type="Proteomes" id="UP000306421"/>
    </source>
</evidence>
<comment type="caution">
    <text evidence="8">The sequence shown here is derived from an EMBL/GenBank/DDBJ whole genome shotgun (WGS) entry which is preliminary data.</text>
</comment>
<evidence type="ECO:0000256" key="4">
    <source>
        <dbReference type="ARBA" id="ARBA00022993"/>
    </source>
</evidence>
<dbReference type="Pfam" id="PF01121">
    <property type="entry name" value="CoaE"/>
    <property type="match status" value="1"/>
</dbReference>
<keyword evidence="9" id="KW-1185">Reference proteome</keyword>
<dbReference type="NCBIfam" id="TIGR00152">
    <property type="entry name" value="dephospho-CoA kinase"/>
    <property type="match status" value="1"/>
</dbReference>
<dbReference type="EC" id="2.7.1.24" evidence="5 6"/>
<keyword evidence="5" id="KW-0808">Transferase</keyword>
<comment type="pathway">
    <text evidence="5">Cofactor biosynthesis; coenzyme A biosynthesis; CoA from (R)-pantothenate: step 5/5.</text>
</comment>
<comment type="similarity">
    <text evidence="1 5">Belongs to the CoaE family.</text>
</comment>
<reference evidence="8 10" key="2">
    <citation type="submission" date="2018-04" db="EMBL/GenBank/DDBJ databases">
        <title>Whole genome sequence comparison of clinical and drinking water Legionella pneumophila isolates.</title>
        <authorList>
            <person name="Garner E."/>
        </authorList>
    </citation>
    <scope>NUCLEOTIDE SEQUENCE [LARGE SCALE GENOMIC DNA]</scope>
    <source>
        <strain evidence="8 10">WH02</strain>
    </source>
</reference>
<evidence type="ECO:0000256" key="3">
    <source>
        <dbReference type="ARBA" id="ARBA00022840"/>
    </source>
</evidence>
<evidence type="ECO:0000256" key="2">
    <source>
        <dbReference type="ARBA" id="ARBA00022741"/>
    </source>
</evidence>
<keyword evidence="5" id="KW-0963">Cytoplasm</keyword>
<dbReference type="PANTHER" id="PTHR10695">
    <property type="entry name" value="DEPHOSPHO-COA KINASE-RELATED"/>
    <property type="match status" value="1"/>
</dbReference>
<dbReference type="GO" id="GO:0005737">
    <property type="term" value="C:cytoplasm"/>
    <property type="evidence" value="ECO:0007669"/>
    <property type="project" value="UniProtKB-SubCell"/>
</dbReference>
<evidence type="ECO:0000256" key="1">
    <source>
        <dbReference type="ARBA" id="ARBA00009018"/>
    </source>
</evidence>
<protein>
    <recommendedName>
        <fullName evidence="5 6">Dephospho-CoA kinase</fullName>
        <ecNumber evidence="5 6">2.7.1.24</ecNumber>
    </recommendedName>
    <alternativeName>
        <fullName evidence="5">Dephosphocoenzyme A kinase</fullName>
    </alternativeName>
</protein>
<dbReference type="GO" id="GO:0004140">
    <property type="term" value="F:dephospho-CoA kinase activity"/>
    <property type="evidence" value="ECO:0007669"/>
    <property type="project" value="UniProtKB-UniRule"/>
</dbReference>
<accession>A0AB38N4L9</accession>
<dbReference type="RefSeq" id="WP_108293736.1">
    <property type="nucleotide sequence ID" value="NZ_JAWVLH010000010.1"/>
</dbReference>
<dbReference type="Gene3D" id="3.40.50.300">
    <property type="entry name" value="P-loop containing nucleotide triphosphate hydrolases"/>
    <property type="match status" value="1"/>
</dbReference>
<evidence type="ECO:0000256" key="6">
    <source>
        <dbReference type="NCBIfam" id="TIGR00152"/>
    </source>
</evidence>
<keyword evidence="3 5" id="KW-0067">ATP-binding</keyword>